<dbReference type="RefSeq" id="WP_336348742.1">
    <property type="nucleotide sequence ID" value="NZ_JAZAQL010000001.1"/>
</dbReference>
<evidence type="ECO:0000313" key="2">
    <source>
        <dbReference type="EMBL" id="MFC6951727.1"/>
    </source>
</evidence>
<dbReference type="AlphaFoldDB" id="A0ABD5V8J2"/>
<dbReference type="Pfam" id="PF22751">
    <property type="entry name" value="DUF488-N3a"/>
    <property type="match status" value="1"/>
</dbReference>
<evidence type="ECO:0000259" key="1">
    <source>
        <dbReference type="Pfam" id="PF22751"/>
    </source>
</evidence>
<feature type="domain" description="DUF488" evidence="1">
    <location>
        <begin position="24"/>
        <end position="152"/>
    </location>
</feature>
<accession>A0ABD5V8J2</accession>
<evidence type="ECO:0000313" key="3">
    <source>
        <dbReference type="Proteomes" id="UP001596395"/>
    </source>
</evidence>
<dbReference type="InterPro" id="IPR054495">
    <property type="entry name" value="DUF488-N3a"/>
</dbReference>
<name>A0ABD5V8J2_9EURY</name>
<dbReference type="EMBL" id="JBHSXN010000001">
    <property type="protein sequence ID" value="MFC6951727.1"/>
    <property type="molecule type" value="Genomic_DNA"/>
</dbReference>
<protein>
    <submittedName>
        <fullName evidence="2">DUF488 domain-containing protein</fullName>
    </submittedName>
</protein>
<proteinExistence type="predicted"/>
<sequence>MTDDSGVTDESDAPGRVLDTYVAALQHDLADVGDATRVGVVRRPTRWFSGSVDENEPALAPPSGLLDETKQLQEDFEMRGVCEREAHNEAWLDVDFAERYRTHLESDADAAVALESLAERVRDGEDVALVCFENTEKKRCHRTILRDVLESRLATAEDD</sequence>
<gene>
    <name evidence="2" type="ORF">ACFQGB_02515</name>
</gene>
<organism evidence="2 3">
    <name type="scientific">Halorubellus litoreus</name>
    <dbReference type="NCBI Taxonomy" id="755308"/>
    <lineage>
        <taxon>Archaea</taxon>
        <taxon>Methanobacteriati</taxon>
        <taxon>Methanobacteriota</taxon>
        <taxon>Stenosarchaea group</taxon>
        <taxon>Halobacteria</taxon>
        <taxon>Halobacteriales</taxon>
        <taxon>Halorubellaceae</taxon>
        <taxon>Halorubellus</taxon>
    </lineage>
</organism>
<reference evidence="2 3" key="1">
    <citation type="journal article" date="2019" name="Int. J. Syst. Evol. Microbiol.">
        <title>The Global Catalogue of Microorganisms (GCM) 10K type strain sequencing project: providing services to taxonomists for standard genome sequencing and annotation.</title>
        <authorList>
            <consortium name="The Broad Institute Genomics Platform"/>
            <consortium name="The Broad Institute Genome Sequencing Center for Infectious Disease"/>
            <person name="Wu L."/>
            <person name="Ma J."/>
        </authorList>
    </citation>
    <scope>NUCLEOTIDE SEQUENCE [LARGE SCALE GENOMIC DNA]</scope>
    <source>
        <strain evidence="2 3">GX26</strain>
    </source>
</reference>
<keyword evidence="3" id="KW-1185">Reference proteome</keyword>
<comment type="caution">
    <text evidence="2">The sequence shown here is derived from an EMBL/GenBank/DDBJ whole genome shotgun (WGS) entry which is preliminary data.</text>
</comment>
<dbReference type="Proteomes" id="UP001596395">
    <property type="component" value="Unassembled WGS sequence"/>
</dbReference>